<dbReference type="AlphaFoldDB" id="A0A5N6HA09"/>
<dbReference type="InterPro" id="IPR051678">
    <property type="entry name" value="AGP_Transferase"/>
</dbReference>
<evidence type="ECO:0000313" key="2">
    <source>
        <dbReference type="EMBL" id="KAB8249383.1"/>
    </source>
</evidence>
<accession>A0A5N6HA09</accession>
<evidence type="ECO:0000259" key="1">
    <source>
        <dbReference type="Pfam" id="PF01636"/>
    </source>
</evidence>
<dbReference type="EMBL" id="ML734572">
    <property type="protein sequence ID" value="KAB8249383.1"/>
    <property type="molecule type" value="Genomic_DNA"/>
</dbReference>
<sequence length="240" mass="26984">MAQKGLCWKEDEMGELVHTGISSPDISVIRSLAMKHLSGSYDTMDVAFFAEGSFNKLYCFSSPHLPQDYLIRVALPVDPFFNRESEVATLAYIRKYTSIPVPKVLAFCSSSESELGFEWILMEKIGGVPLSDIWDEMPVEAKESLPTEICGYLKSHQDLQFIKIGSLYFSLVRERVGTRDFGGTLQAIPTNTTLDCGINTDFVIGRAVSLWFFRDKHLSLSADRGPFPSSYQFMMAKTQM</sequence>
<name>A0A5N6HA09_ASPFL</name>
<dbReference type="InterPro" id="IPR002575">
    <property type="entry name" value="Aminoglycoside_PTrfase"/>
</dbReference>
<organism evidence="2">
    <name type="scientific">Aspergillus flavus</name>
    <dbReference type="NCBI Taxonomy" id="5059"/>
    <lineage>
        <taxon>Eukaryota</taxon>
        <taxon>Fungi</taxon>
        <taxon>Dikarya</taxon>
        <taxon>Ascomycota</taxon>
        <taxon>Pezizomycotina</taxon>
        <taxon>Eurotiomycetes</taxon>
        <taxon>Eurotiomycetidae</taxon>
        <taxon>Eurotiales</taxon>
        <taxon>Aspergillaceae</taxon>
        <taxon>Aspergillus</taxon>
        <taxon>Aspergillus subgen. Circumdati</taxon>
    </lineage>
</organism>
<dbReference type="SUPFAM" id="SSF56112">
    <property type="entry name" value="Protein kinase-like (PK-like)"/>
    <property type="match status" value="1"/>
</dbReference>
<dbReference type="VEuPathDB" id="FungiDB:F9C07_2204734"/>
<gene>
    <name evidence="2" type="ORF">BDV35DRAFT_345107</name>
</gene>
<dbReference type="InterPro" id="IPR011009">
    <property type="entry name" value="Kinase-like_dom_sf"/>
</dbReference>
<dbReference type="Proteomes" id="UP000325434">
    <property type="component" value="Unassembled WGS sequence"/>
</dbReference>
<dbReference type="VEuPathDB" id="FungiDB:AFLA_009783"/>
<protein>
    <recommendedName>
        <fullName evidence="1">Aminoglycoside phosphotransferase domain-containing protein</fullName>
    </recommendedName>
</protein>
<feature type="domain" description="Aminoglycoside phosphotransferase" evidence="1">
    <location>
        <begin position="49"/>
        <end position="145"/>
    </location>
</feature>
<dbReference type="PANTHER" id="PTHR21310">
    <property type="entry name" value="AMINOGLYCOSIDE PHOSPHOTRANSFERASE-RELATED-RELATED"/>
    <property type="match status" value="1"/>
</dbReference>
<dbReference type="Pfam" id="PF01636">
    <property type="entry name" value="APH"/>
    <property type="match status" value="1"/>
</dbReference>
<reference evidence="2" key="1">
    <citation type="submission" date="2019-04" db="EMBL/GenBank/DDBJ databases">
        <title>Friends and foes A comparative genomics study of 23 Aspergillus species from section Flavi.</title>
        <authorList>
            <consortium name="DOE Joint Genome Institute"/>
            <person name="Kjaerbolling I."/>
            <person name="Vesth T."/>
            <person name="Frisvad J.C."/>
            <person name="Nybo J.L."/>
            <person name="Theobald S."/>
            <person name="Kildgaard S."/>
            <person name="Isbrandt T."/>
            <person name="Kuo A."/>
            <person name="Sato A."/>
            <person name="Lyhne E.K."/>
            <person name="Kogle M.E."/>
            <person name="Wiebenga A."/>
            <person name="Kun R.S."/>
            <person name="Lubbers R.J."/>
            <person name="Makela M.R."/>
            <person name="Barry K."/>
            <person name="Chovatia M."/>
            <person name="Clum A."/>
            <person name="Daum C."/>
            <person name="Haridas S."/>
            <person name="He G."/>
            <person name="LaButti K."/>
            <person name="Lipzen A."/>
            <person name="Mondo S."/>
            <person name="Riley R."/>
            <person name="Salamov A."/>
            <person name="Simmons B.A."/>
            <person name="Magnuson J.K."/>
            <person name="Henrissat B."/>
            <person name="Mortensen U.H."/>
            <person name="Larsen T.O."/>
            <person name="Devries R.P."/>
            <person name="Grigoriev I.V."/>
            <person name="Machida M."/>
            <person name="Baker S.E."/>
            <person name="Andersen M.R."/>
        </authorList>
    </citation>
    <scope>NUCLEOTIDE SEQUENCE [LARGE SCALE GENOMIC DNA]</scope>
    <source>
        <strain evidence="2">CBS 121.62</strain>
    </source>
</reference>
<proteinExistence type="predicted"/>
<dbReference type="PANTHER" id="PTHR21310:SF13">
    <property type="entry name" value="AMINOGLYCOSIDE PHOSPHOTRANSFERASE DOMAIN-CONTAINING PROTEIN"/>
    <property type="match status" value="1"/>
</dbReference>